<dbReference type="AlphaFoldDB" id="A0A974BHF6"/>
<dbReference type="EMBL" id="JACBNQ010000002">
    <property type="protein sequence ID" value="NYB73230.1"/>
    <property type="molecule type" value="Genomic_DNA"/>
</dbReference>
<name>A0A974BHF6_SEDHY</name>
<dbReference type="Gene3D" id="3.30.70.270">
    <property type="match status" value="1"/>
</dbReference>
<dbReference type="InterPro" id="IPR050469">
    <property type="entry name" value="Diguanylate_Cyclase"/>
</dbReference>
<organism evidence="2 3">
    <name type="scientific">Sedimentibacter hydroxybenzoicus DSM 7310</name>
    <dbReference type="NCBI Taxonomy" id="1123245"/>
    <lineage>
        <taxon>Bacteria</taxon>
        <taxon>Bacillati</taxon>
        <taxon>Bacillota</taxon>
        <taxon>Tissierellia</taxon>
        <taxon>Sedimentibacter</taxon>
    </lineage>
</organism>
<dbReference type="SMART" id="SM00267">
    <property type="entry name" value="GGDEF"/>
    <property type="match status" value="1"/>
</dbReference>
<protein>
    <submittedName>
        <fullName evidence="2">GGDEF domain-containing protein</fullName>
    </submittedName>
</protein>
<dbReference type="InterPro" id="IPR000160">
    <property type="entry name" value="GGDEF_dom"/>
</dbReference>
<dbReference type="RefSeq" id="WP_179236914.1">
    <property type="nucleotide sequence ID" value="NZ_JACBNQ010000002.1"/>
</dbReference>
<evidence type="ECO:0000259" key="1">
    <source>
        <dbReference type="PROSITE" id="PS50887"/>
    </source>
</evidence>
<feature type="domain" description="GGDEF" evidence="1">
    <location>
        <begin position="170"/>
        <end position="295"/>
    </location>
</feature>
<dbReference type="SUPFAM" id="SSF55785">
    <property type="entry name" value="PYP-like sensor domain (PAS domain)"/>
    <property type="match status" value="1"/>
</dbReference>
<dbReference type="PANTHER" id="PTHR45138:SF9">
    <property type="entry name" value="DIGUANYLATE CYCLASE DGCM-RELATED"/>
    <property type="match status" value="1"/>
</dbReference>
<dbReference type="GO" id="GO:0052621">
    <property type="term" value="F:diguanylate cyclase activity"/>
    <property type="evidence" value="ECO:0007669"/>
    <property type="project" value="TreeGrafter"/>
</dbReference>
<dbReference type="InterPro" id="IPR035965">
    <property type="entry name" value="PAS-like_dom_sf"/>
</dbReference>
<evidence type="ECO:0000313" key="3">
    <source>
        <dbReference type="Proteomes" id="UP000611629"/>
    </source>
</evidence>
<comment type="caution">
    <text evidence="2">The sequence shown here is derived from an EMBL/GenBank/DDBJ whole genome shotgun (WGS) entry which is preliminary data.</text>
</comment>
<dbReference type="InterPro" id="IPR043128">
    <property type="entry name" value="Rev_trsase/Diguanyl_cyclase"/>
</dbReference>
<dbReference type="Proteomes" id="UP000611629">
    <property type="component" value="Unassembled WGS sequence"/>
</dbReference>
<reference evidence="2" key="1">
    <citation type="submission" date="2020-07" db="EMBL/GenBank/DDBJ databases">
        <title>Genomic analysis of a strain of Sedimentibacter Hydroxybenzoicus DSM7310.</title>
        <authorList>
            <person name="Ma S."/>
        </authorList>
    </citation>
    <scope>NUCLEOTIDE SEQUENCE</scope>
    <source>
        <strain evidence="2">DSM 7310</strain>
    </source>
</reference>
<dbReference type="CDD" id="cd01949">
    <property type="entry name" value="GGDEF"/>
    <property type="match status" value="1"/>
</dbReference>
<gene>
    <name evidence="2" type="ORF">HZF24_03660</name>
</gene>
<evidence type="ECO:0000313" key="2">
    <source>
        <dbReference type="EMBL" id="NYB73230.1"/>
    </source>
</evidence>
<dbReference type="Gene3D" id="3.30.450.20">
    <property type="entry name" value="PAS domain"/>
    <property type="match status" value="1"/>
</dbReference>
<dbReference type="PROSITE" id="PS50887">
    <property type="entry name" value="GGDEF"/>
    <property type="match status" value="1"/>
</dbReference>
<dbReference type="PANTHER" id="PTHR45138">
    <property type="entry name" value="REGULATORY COMPONENTS OF SENSORY TRANSDUCTION SYSTEM"/>
    <property type="match status" value="1"/>
</dbReference>
<proteinExistence type="predicted"/>
<keyword evidence="3" id="KW-1185">Reference proteome</keyword>
<sequence length="295" mass="33938">MKEFAEYISDGIVQCKIVRKDSGKIDIVAIYANKQSEAITGRPVEEILNKGMTEVYPVIVDSIFNWPQILSEAAMTSDHKIIEQYVTGIEKYVRFSIFGFKDDTFYLAMQDLTEQKQAKKLQLEKNREIKFLENELKSRANVDPLTKLYNFQFINECIKSSVTNYKEEGINFCLITIDIDDFKKINLLFGMQKADIMLQDVAKILSSNARKIDVVGRYGNDKFTIILNNVDLDIAKIMMERIKMEIENYSLNYESKLSICCSIVEYEGETIEQFIERSESLLKKAQSIGKGIILS</sequence>
<dbReference type="NCBIfam" id="TIGR00254">
    <property type="entry name" value="GGDEF"/>
    <property type="match status" value="1"/>
</dbReference>
<accession>A0A974BHF6</accession>
<dbReference type="InterPro" id="IPR029787">
    <property type="entry name" value="Nucleotide_cyclase"/>
</dbReference>
<dbReference type="Pfam" id="PF00990">
    <property type="entry name" value="GGDEF"/>
    <property type="match status" value="1"/>
</dbReference>
<dbReference type="SUPFAM" id="SSF55073">
    <property type="entry name" value="Nucleotide cyclase"/>
    <property type="match status" value="1"/>
</dbReference>